<dbReference type="GO" id="GO:0005849">
    <property type="term" value="C:mRNA cleavage factor complex"/>
    <property type="evidence" value="ECO:0007669"/>
    <property type="project" value="InterPro"/>
</dbReference>
<dbReference type="AlphaFoldDB" id="A0A7F5R438"/>
<dbReference type="Proteomes" id="UP000192223">
    <property type="component" value="Unplaced"/>
</dbReference>
<dbReference type="InterPro" id="IPR016706">
    <property type="entry name" value="Cleav_polyA_spec_factor_su5"/>
</dbReference>
<dbReference type="OrthoDB" id="277288at2759"/>
<evidence type="ECO:0000313" key="2">
    <source>
        <dbReference type="Proteomes" id="UP000192223"/>
    </source>
</evidence>
<evidence type="ECO:0000313" key="3">
    <source>
        <dbReference type="RefSeq" id="XP_025830522.1"/>
    </source>
</evidence>
<keyword evidence="1" id="KW-0472">Membrane</keyword>
<reference evidence="3" key="1">
    <citation type="submission" date="2025-08" db="UniProtKB">
        <authorList>
            <consortium name="RefSeq"/>
        </authorList>
    </citation>
    <scope>IDENTIFICATION</scope>
    <source>
        <tissue evidence="3">Entire body</tissue>
    </source>
</reference>
<dbReference type="RefSeq" id="XP_025830522.1">
    <property type="nucleotide sequence ID" value="XM_025974737.1"/>
</dbReference>
<keyword evidence="1" id="KW-1133">Transmembrane helix</keyword>
<dbReference type="GeneID" id="112904535"/>
<evidence type="ECO:0000256" key="1">
    <source>
        <dbReference type="SAM" id="Phobius"/>
    </source>
</evidence>
<dbReference type="InParanoid" id="A0A7F5R438"/>
<sequence>RKTRCRCICNKVLTRVAFLILFATSLTGRIFGLFGKFLQTLGRQDGVKQEWLIEDIIGNWWRPNFEPPQYPYIPSHITKPKEHKRLFLVQLQEKALFAVPKNYKLVAAPVFELYDNSQGYGPIISSLPQALCRFQFIYM</sequence>
<dbReference type="Gene3D" id="3.90.79.10">
    <property type="entry name" value="Nucleoside Triphosphate Pyrophosphohydrolase"/>
    <property type="match status" value="1"/>
</dbReference>
<name>A0A7F5R438_AGRPL</name>
<dbReference type="GO" id="GO:0003729">
    <property type="term" value="F:mRNA binding"/>
    <property type="evidence" value="ECO:0007669"/>
    <property type="project" value="InterPro"/>
</dbReference>
<dbReference type="GO" id="GO:0031124">
    <property type="term" value="P:mRNA 3'-end processing"/>
    <property type="evidence" value="ECO:0007669"/>
    <property type="project" value="InterPro"/>
</dbReference>
<accession>A0A7F5R438</accession>
<feature type="non-terminal residue" evidence="3">
    <location>
        <position position="1"/>
    </location>
</feature>
<dbReference type="PANTHER" id="PTHR13047">
    <property type="entry name" value="PRE-MRNA CLEAVAGE FACTOR IM, 25KD SUBUNIT"/>
    <property type="match status" value="1"/>
</dbReference>
<feature type="transmembrane region" description="Helical" evidence="1">
    <location>
        <begin position="12"/>
        <end position="34"/>
    </location>
</feature>
<dbReference type="KEGG" id="apln:112904535"/>
<organism evidence="2 3">
    <name type="scientific">Agrilus planipennis</name>
    <name type="common">Emerald ash borer</name>
    <name type="synonym">Agrilus marcopoli</name>
    <dbReference type="NCBI Taxonomy" id="224129"/>
    <lineage>
        <taxon>Eukaryota</taxon>
        <taxon>Metazoa</taxon>
        <taxon>Ecdysozoa</taxon>
        <taxon>Arthropoda</taxon>
        <taxon>Hexapoda</taxon>
        <taxon>Insecta</taxon>
        <taxon>Pterygota</taxon>
        <taxon>Neoptera</taxon>
        <taxon>Endopterygota</taxon>
        <taxon>Coleoptera</taxon>
        <taxon>Polyphaga</taxon>
        <taxon>Elateriformia</taxon>
        <taxon>Buprestoidea</taxon>
        <taxon>Buprestidae</taxon>
        <taxon>Agrilinae</taxon>
        <taxon>Agrilus</taxon>
    </lineage>
</organism>
<proteinExistence type="predicted"/>
<dbReference type="Pfam" id="PF13869">
    <property type="entry name" value="NUDIX_2"/>
    <property type="match status" value="1"/>
</dbReference>
<protein>
    <submittedName>
        <fullName evidence="3">Cleavage and polyadenylation specificity factor subunit 5-like</fullName>
    </submittedName>
</protein>
<gene>
    <name evidence="3" type="primary">LOC112904535</name>
</gene>
<keyword evidence="1" id="KW-0812">Transmembrane</keyword>
<keyword evidence="2" id="KW-1185">Reference proteome</keyword>